<keyword evidence="4 15" id="KW-0109">Calcium transport</keyword>
<sequence length="346" mass="39999">MALRRVEQLGRSVVCTRSQNGRNVGGQLSKDIKRIFGRAWIVNARECSSSPPQGDVTVAYQKGLPTVTLPLPSRQERCRFTLRPFTSTVGEFIENIKQEDKGIDRVSFYTTDRVRIAASTKIQSLLQEDFHLVVNDVIYHVLAAPTESSPSVDASGLSEVKTQVARLYESLQIDIHQLEQERKILCQLEELKQKLEPLERKKEELAVASHKRTVMLSWLGLGWMGVQFGILARLTWWEYSWDIMEPVTFFITYGTTIVMYAYFVLTRQEYYLSDVHDRQYLITFYKKARKEGLDVETYNSLRKAVAETEENLRRLRDPLQLHLPFKELKQEIKSPETNFSGENVAR</sequence>
<keyword evidence="13 15" id="KW-0407">Ion channel</keyword>
<dbReference type="PANTHER" id="PTHR13462:SF10">
    <property type="entry name" value="CALCIUM UNIPORTER PROTEIN, MITOCHONDRIAL"/>
    <property type="match status" value="1"/>
</dbReference>
<proteinExistence type="inferred from homology"/>
<feature type="domain" description="Calcium uniporter protein C-terminal" evidence="17">
    <location>
        <begin position="99"/>
        <end position="301"/>
    </location>
</feature>
<keyword evidence="18" id="KW-1185">Reference proteome</keyword>
<name>A0ABM1S8Z7_LIMPO</name>
<evidence type="ECO:0000256" key="9">
    <source>
        <dbReference type="ARBA" id="ARBA00022989"/>
    </source>
</evidence>
<evidence type="ECO:0000256" key="6">
    <source>
        <dbReference type="ARBA" id="ARBA00022692"/>
    </source>
</evidence>
<evidence type="ECO:0000256" key="2">
    <source>
        <dbReference type="ARBA" id="ARBA00005653"/>
    </source>
</evidence>
<dbReference type="Proteomes" id="UP000694941">
    <property type="component" value="Unplaced"/>
</dbReference>
<evidence type="ECO:0000256" key="5">
    <source>
        <dbReference type="ARBA" id="ARBA00022673"/>
    </source>
</evidence>
<keyword evidence="8 15" id="KW-0106">Calcium</keyword>
<evidence type="ECO:0000256" key="11">
    <source>
        <dbReference type="ARBA" id="ARBA00023128"/>
    </source>
</evidence>
<evidence type="ECO:0000256" key="1">
    <source>
        <dbReference type="ARBA" id="ARBA00004448"/>
    </source>
</evidence>
<evidence type="ECO:0000256" key="8">
    <source>
        <dbReference type="ARBA" id="ARBA00022837"/>
    </source>
</evidence>
<evidence type="ECO:0000256" key="3">
    <source>
        <dbReference type="ARBA" id="ARBA00022448"/>
    </source>
</evidence>
<evidence type="ECO:0000313" key="18">
    <source>
        <dbReference type="Proteomes" id="UP000694941"/>
    </source>
</evidence>
<dbReference type="InterPro" id="IPR039055">
    <property type="entry name" value="MCU_fam"/>
</dbReference>
<comment type="subcellular location">
    <subcellularLocation>
        <location evidence="1 15">Mitochondrion inner membrane</location>
        <topology evidence="1 15">Multi-pass membrane protein</topology>
    </subcellularLocation>
</comment>
<dbReference type="GeneID" id="106458074"/>
<keyword evidence="7 15" id="KW-0999">Mitochondrion inner membrane</keyword>
<gene>
    <name evidence="19" type="primary">LOC106458074</name>
</gene>
<keyword evidence="11 15" id="KW-0496">Mitochondrion</keyword>
<evidence type="ECO:0000256" key="14">
    <source>
        <dbReference type="ARBA" id="ARBA00036634"/>
    </source>
</evidence>
<keyword evidence="5 15" id="KW-0107">Calcium channel</keyword>
<comment type="function">
    <text evidence="15">Mitochondrial inner membrane calcium uniporter that mediates calcium uptake into mitochondria. Mitochondrial calcium homeostasis plays key roles in cellular physiology and regulates cell bioenergetics, cytoplasmic calcium signals and activation of cell death pathways.</text>
</comment>
<keyword evidence="16" id="KW-0175">Coiled coil</keyword>
<keyword evidence="10 15" id="KW-0406">Ion transport</keyword>
<reference evidence="19" key="1">
    <citation type="submission" date="2025-08" db="UniProtKB">
        <authorList>
            <consortium name="RefSeq"/>
        </authorList>
    </citation>
    <scope>IDENTIFICATION</scope>
    <source>
        <tissue evidence="19">Muscle</tissue>
    </source>
</reference>
<dbReference type="Pfam" id="PF04678">
    <property type="entry name" value="MCU"/>
    <property type="match status" value="1"/>
</dbReference>
<accession>A0ABM1S8Z7</accession>
<evidence type="ECO:0000256" key="7">
    <source>
        <dbReference type="ARBA" id="ARBA00022792"/>
    </source>
</evidence>
<dbReference type="RefSeq" id="XP_022240102.1">
    <property type="nucleotide sequence ID" value="XM_022384394.1"/>
</dbReference>
<keyword evidence="9 15" id="KW-1133">Transmembrane helix</keyword>
<evidence type="ECO:0000313" key="19">
    <source>
        <dbReference type="RefSeq" id="XP_022240102.1"/>
    </source>
</evidence>
<keyword evidence="6 15" id="KW-0812">Transmembrane</keyword>
<comment type="similarity">
    <text evidence="2 15">Belongs to the MCU (TC 1.A.77) family.</text>
</comment>
<evidence type="ECO:0000256" key="16">
    <source>
        <dbReference type="SAM" id="Coils"/>
    </source>
</evidence>
<feature type="transmembrane region" description="Helical" evidence="15">
    <location>
        <begin position="215"/>
        <end position="235"/>
    </location>
</feature>
<evidence type="ECO:0000259" key="17">
    <source>
        <dbReference type="Pfam" id="PF04678"/>
    </source>
</evidence>
<keyword evidence="3 15" id="KW-0813">Transport</keyword>
<evidence type="ECO:0000256" key="4">
    <source>
        <dbReference type="ARBA" id="ARBA00022568"/>
    </source>
</evidence>
<dbReference type="InterPro" id="IPR006769">
    <property type="entry name" value="MCU_C"/>
</dbReference>
<organism evidence="18 19">
    <name type="scientific">Limulus polyphemus</name>
    <name type="common">Atlantic horseshoe crab</name>
    <dbReference type="NCBI Taxonomy" id="6850"/>
    <lineage>
        <taxon>Eukaryota</taxon>
        <taxon>Metazoa</taxon>
        <taxon>Ecdysozoa</taxon>
        <taxon>Arthropoda</taxon>
        <taxon>Chelicerata</taxon>
        <taxon>Merostomata</taxon>
        <taxon>Xiphosura</taxon>
        <taxon>Limulidae</taxon>
        <taxon>Limulus</taxon>
    </lineage>
</organism>
<feature type="transmembrane region" description="Helical" evidence="15">
    <location>
        <begin position="247"/>
        <end position="265"/>
    </location>
</feature>
<comment type="domain">
    <text evidence="15">The selectivity filter, in which calcium ions are arranged in single file, is composed of two acidic rings separated by one helical turn along the central axis of the channel pore.</text>
</comment>
<evidence type="ECO:0000256" key="15">
    <source>
        <dbReference type="RuleBase" id="RU367035"/>
    </source>
</evidence>
<feature type="coiled-coil region" evidence="16">
    <location>
        <begin position="161"/>
        <end position="208"/>
    </location>
</feature>
<keyword evidence="12 15" id="KW-0472">Membrane</keyword>
<comment type="catalytic activity">
    <reaction evidence="14">
        <text>Ca(2+)(in) = Ca(2+)(out)</text>
        <dbReference type="Rhea" id="RHEA:29671"/>
        <dbReference type="ChEBI" id="CHEBI:29108"/>
    </reaction>
</comment>
<evidence type="ECO:0000256" key="12">
    <source>
        <dbReference type="ARBA" id="ARBA00023136"/>
    </source>
</evidence>
<protein>
    <recommendedName>
        <fullName evidence="15">Calcium uniporter protein</fullName>
    </recommendedName>
</protein>
<evidence type="ECO:0000256" key="10">
    <source>
        <dbReference type="ARBA" id="ARBA00023065"/>
    </source>
</evidence>
<dbReference type="PANTHER" id="PTHR13462">
    <property type="entry name" value="CALCIUM UNIPORTER PROTEIN, MITOCHONDRIAL"/>
    <property type="match status" value="1"/>
</dbReference>
<evidence type="ECO:0000256" key="13">
    <source>
        <dbReference type="ARBA" id="ARBA00023303"/>
    </source>
</evidence>